<dbReference type="SUPFAM" id="SSF56801">
    <property type="entry name" value="Acetyl-CoA synthetase-like"/>
    <property type="match status" value="5"/>
</dbReference>
<keyword evidence="3" id="KW-0596">Phosphopantetheine</keyword>
<dbReference type="Gene3D" id="2.30.38.10">
    <property type="entry name" value="Luciferase, Domain 3"/>
    <property type="match status" value="5"/>
</dbReference>
<feature type="domain" description="Carrier" evidence="9">
    <location>
        <begin position="2077"/>
        <end position="2152"/>
    </location>
</feature>
<dbReference type="Gene3D" id="3.40.50.1820">
    <property type="entry name" value="alpha/beta hydrolase"/>
    <property type="match status" value="2"/>
</dbReference>
<dbReference type="GO" id="GO:0017000">
    <property type="term" value="P:antibiotic biosynthetic process"/>
    <property type="evidence" value="ECO:0007669"/>
    <property type="project" value="UniProtKB-KW"/>
</dbReference>
<keyword evidence="4" id="KW-0597">Phosphoprotein</keyword>
<proteinExistence type="inferred from homology"/>
<dbReference type="InterPro" id="IPR020806">
    <property type="entry name" value="PKS_PP-bd"/>
</dbReference>
<evidence type="ECO:0000256" key="3">
    <source>
        <dbReference type="ARBA" id="ARBA00022450"/>
    </source>
</evidence>
<keyword evidence="11" id="KW-1185">Reference proteome</keyword>
<dbReference type="NCBIfam" id="NF003417">
    <property type="entry name" value="PRK04813.1"/>
    <property type="match status" value="5"/>
</dbReference>
<dbReference type="InterPro" id="IPR036736">
    <property type="entry name" value="ACP-like_sf"/>
</dbReference>
<dbReference type="EMBL" id="JAPYYP010000035">
    <property type="protein sequence ID" value="MDA5110588.1"/>
    <property type="molecule type" value="Genomic_DNA"/>
</dbReference>
<evidence type="ECO:0000259" key="9">
    <source>
        <dbReference type="PROSITE" id="PS50075"/>
    </source>
</evidence>
<dbReference type="Pfam" id="PF00501">
    <property type="entry name" value="AMP-binding"/>
    <property type="match status" value="5"/>
</dbReference>
<dbReference type="GO" id="GO:0043041">
    <property type="term" value="P:amino acid activation for nonribosomal peptide biosynthetic process"/>
    <property type="evidence" value="ECO:0007669"/>
    <property type="project" value="TreeGrafter"/>
</dbReference>
<evidence type="ECO:0000256" key="6">
    <source>
        <dbReference type="ARBA" id="ARBA00022737"/>
    </source>
</evidence>
<feature type="domain" description="Carrier" evidence="9">
    <location>
        <begin position="5242"/>
        <end position="5317"/>
    </location>
</feature>
<comment type="caution">
    <text evidence="10">The sequence shown here is derived from an EMBL/GenBank/DDBJ whole genome shotgun (WGS) entry which is preliminary data.</text>
</comment>
<evidence type="ECO:0000256" key="7">
    <source>
        <dbReference type="ARBA" id="ARBA00023194"/>
    </source>
</evidence>
<dbReference type="Gene3D" id="3.30.559.30">
    <property type="entry name" value="Nonribosomal peptide synthetase, condensation domain"/>
    <property type="match status" value="5"/>
</dbReference>
<dbReference type="Proteomes" id="UP001151071">
    <property type="component" value="Unassembled WGS sequence"/>
</dbReference>
<keyword evidence="5" id="KW-0436">Ligase</keyword>
<dbReference type="GO" id="GO:0016874">
    <property type="term" value="F:ligase activity"/>
    <property type="evidence" value="ECO:0007669"/>
    <property type="project" value="UniProtKB-KW"/>
</dbReference>
<evidence type="ECO:0000256" key="1">
    <source>
        <dbReference type="ARBA" id="ARBA00001957"/>
    </source>
</evidence>
<reference evidence="10" key="1">
    <citation type="submission" date="2022-12" db="EMBL/GenBank/DDBJ databases">
        <title>Draft genome sequence of the thermophilic strain Brevibacillus thermoruber HT42, isolated from Los Humeros, Puebla, Mexico, with biotechnological potential.</title>
        <authorList>
            <person name="Lara Sanchez J."/>
            <person name="Solis Palacios R."/>
            <person name="Bustos Baena A.S."/>
            <person name="Ruz Baez A.E."/>
            <person name="Espinosa Luna G."/>
            <person name="Oliart Ros R.M."/>
        </authorList>
    </citation>
    <scope>NUCLEOTIDE SEQUENCE</scope>
    <source>
        <strain evidence="10">HT42</strain>
    </source>
</reference>
<organism evidence="10 11">
    <name type="scientific">Brevibacillus thermoruber</name>
    <dbReference type="NCBI Taxonomy" id="33942"/>
    <lineage>
        <taxon>Bacteria</taxon>
        <taxon>Bacillati</taxon>
        <taxon>Bacillota</taxon>
        <taxon>Bacilli</taxon>
        <taxon>Bacillales</taxon>
        <taxon>Paenibacillaceae</taxon>
        <taxon>Brevibacillus</taxon>
    </lineage>
</organism>
<dbReference type="InterPro" id="IPR001031">
    <property type="entry name" value="Thioesterase"/>
</dbReference>
<gene>
    <name evidence="10" type="ORF">O3V59_19810</name>
</gene>
<evidence type="ECO:0000313" key="10">
    <source>
        <dbReference type="EMBL" id="MDA5110588.1"/>
    </source>
</evidence>
<dbReference type="Pfam" id="PF13193">
    <property type="entry name" value="AMP-binding_C"/>
    <property type="match status" value="5"/>
</dbReference>
<dbReference type="PANTHER" id="PTHR45527:SF1">
    <property type="entry name" value="FATTY ACID SYNTHASE"/>
    <property type="match status" value="1"/>
</dbReference>
<comment type="similarity">
    <text evidence="2">Belongs to the ATP-dependent AMP-binding enzyme family.</text>
</comment>
<dbReference type="CDD" id="cd12115">
    <property type="entry name" value="A_NRPS_Sfm_like"/>
    <property type="match status" value="2"/>
</dbReference>
<dbReference type="CDD" id="cd19531">
    <property type="entry name" value="LCL_NRPS-like"/>
    <property type="match status" value="5"/>
</dbReference>
<dbReference type="GO" id="GO:0008610">
    <property type="term" value="P:lipid biosynthetic process"/>
    <property type="evidence" value="ECO:0007669"/>
    <property type="project" value="UniProtKB-ARBA"/>
</dbReference>
<keyword evidence="8" id="KW-0511">Multifunctional enzyme</keyword>
<dbReference type="InterPro" id="IPR000873">
    <property type="entry name" value="AMP-dep_synth/lig_dom"/>
</dbReference>
<sequence length="5584" mass="630681">MNERSSRISTLSDEQRKLLALRLHGKRTGQSISTAIIPRRAGQNVYLPLSYAQQRLWFLNELEPESSWYNTFAALRLTGPIQSEAMEKSFNAIVERHEILRSSYRIVDGQPVQKIEPRVYVHLPVIDLQMLPVEKRLQEAIRLSEEDVKKPFDLSKGPLIRVSLIRLNPEDHLLLLNMHHIVSDGWSVGVLVREMTALYESFCTGRPSPLPELPIQYPDFAIWQREQFQGTELEKQIAYWKERLSGELPVLEIPTDRPRPKMQTFNGARYWMPLDERLMENLKRLSRKENVTLFMTFLAAYKLLLSRYTGLEDILVGSPVANRPRVETEGLIGVFVNTLVLRTDLTGNPTFREFLQRVRLTALGAYEHQDLPFEKLVEVLQPNRNLSHSPFFQTMFILNEPHAQTKSNNLTDLTVEKLGLRITPIEIDNKTAKFDLTINVDQRPDGWLCMVEYNTDLFDQQTIQRLVHQYRYLLEQIVHEPDKKLSEYSLLTKEEAVQLEAWRNTETDDDLSVCLPELFAAHVEKAPHELKVVGRDGSLTMRELDKRANQVAHYLKQHGVGPGVLVGLCINRSLDMVVGLLGILKAGGAFVPIDPSYPIDRIAYMVEQSGMPIVLTEQLLIQGLSALQVKLICVDAEAETIASFSSDAPTFQATKDDPVYVIYTSGSTGKPKGVQIKHESLTNVLLSMKRLHSPSKEDRLLAVTTISFDISIIEIFLPLITDMLLVIATKEEASDGQALIDLLNRHQITILQATPSTFRMLLEAGWSNKNLRKVVIGGEALPRDLATSLLRQGVEVWNQYGPTETTIWVTCDRVENSDRITIGRPIQNTETYVLDAHFNQVPIGVPGELYIGGKGLALGYLNRMDLTLEKFLPHPFSKEEGARLYRTGDLVRYLSDGKIEYLGRIDQQVKVRGFRIELGEIEAVLETHPYVKQAVAVVHDGHPGDKRLVAYVTTNNNAPVIHDLYVHLRKTLPEYMIPSTIMILDAIPLTPNGKVDRKVLPAPEFNRRNLDVEFVAPRNELEEQVAMVWKEVLHQDEIGIQDNFFELGGHSILITQVIARLKNLYEVEIPLRHFFANPTIEGIAEFICSQIERKGHVDASEVKIGSTLKTVLASVSQKRLRFLEQFTPNSQQSILTFGIRLSGNLEIEAFERSIHELVRRHESLRTRLVEQDGELLQEILDEVVLPFTMYDLRNEPTQEEVANMLLQQLQRELEPAKGVMLKTMLLRTKDQEHLAMFAVHRLAADEGSLAVMLDELATLYSLASKGMNFSLPSPSAQFSDFVLEQVERMPEIDQQFAYWENQLSGVHSVLSLPTDRPRPPIQTTNGGEVVFEIPSDVYEALKILSERQGVERYTVLFAAYVTLLHRYTGQEDILIGMKADSREEKWNHVIGPIENTLVLRANLTTGLTVSNLLHKCQILVDEARKNREVPFETILERLHLERDTSRHPLFQATFELRSESPKLEAEGVRMELVEPVRRFTHYDLTLVLKEQKDGCSGKFVYNADLFDASMISRMAGHFLTILDSIIENPLQKMSKLKMLSEEELQIILAEWKQEAQTDVLQEVCVHHLIEKQAQMTPHAVAVKYRDKELTYEELNERSSRLANYLRKLGVGANSLVGISVERSLEMVIGLLGILKAGGAYLPLDPAYPSDRLAFMLQDSKVGVLLTQERLQGKLPTFNGKIVCLDADWGDIVQEPELPCNSKVGPDDLMYVMYTSGSTGTPKGVMISHRGVVNHNLAVVRHFDLNGNDRVLQFASISFDIAVEEIFPTLIVGGTLVLWKDLHVAGGEEFLHWIDKEKITVLNLPTAYWHGWVHDLALLGSSLPPSVRLVVVGGEKASAETYVDWLKLAAHRVRWVNTYGPTEATVTATLYEPDKEYKDGNPIPIGRPLDNVQIYVLDTQMNPVPIGVPGELYIGGPGVARGYLNRPDLTDERFVGNPFASQTGERLFKTGDIVRYLPDGNLEFVCRMDNQVKIRGYRIELGEIEAVLEQNSQVSQAVVIVREDAPGIKQLTAYVVASPSTTDVIDLRDFAKSRLPEYMVPTSFVLLDQLPMTPNGKIDYKRLPEAKSMPVDEEAIVAPRNLIEEMVAQIWKDVLRKECVSMFDNFFHLGGHSLLAAQVMTRLRSQFKVEISMARFFNNPTVADLATEVDRALKEQKQNGDLPIIRVSRHGKLPLSFSQRRLWFLCQLEPERMHYNIPMAVRLRGNLNLDAFHRSLNEIVRRHESLRTVFRVEDGEPYQVVLEKLELPLPVIDLRHMEPEERSEEAMRLINVWAQELFNLEQGPLLKVNMIRLDDEEFVVMFNIHHIVSDGWSTSLIIREMSILYEAYCQGRPSPLEELSIQYADYAFWQRTRIQGEYLESQMNYWRKVLGGDLPVLQLPTDRPRPPVMSHRGKLISFKISKELNDKLKAFSRENGVTLFMTLLSAYQLLLYRYSGQEDICVGTPIAVRNRPEMEGLIGFFVNTLVIRTDLSGEPTFLDLLDRVREVVLGALDHQEVPFESLGEELQPIRDMSRTLIFQAMFVLHNLPLIQGARLPGLSMELVEFETNWAKFDLTLSLIEQQGGLEGKLEYNSDVFDASTMERFISHFETLLGSIVENPNQNIARLNLLPERERKLLLEEWKQEGQVNLSANECVHQLIEKQAQMSPHAVAVKFQDSELTYGELNERADRLAHQLRRLGVKANTLVGISVERSPEMVVGILGILKAGGAYLPLDPSYSSERLAFMIQDSKIEILLTQKRLKNKLPTYEGTVVFLDDHLGDIAEVPTTPYSEVGLDDLMYVMYTSGSTGTPKGVMISHRGVMNHNMAVIRRFTLNANDRVLQFASFSFDIAVEEIFPTLIVGGTLVLWKDQFVASGEDFLTWVHEERITVLNLPTAYWHGWVQDLAHIGATLPPSLRLVVVGGEKASTEVYATWSKLAGNQVRWVNTYGPTEATVTATWYENDPNMKGRPIPIGRPIDNVEVYVLDAHMQPVAVGVPGELYIGGPGVAKGYLYRKDLTEERFVPNPFGSRPGERLYKTGDIVRYLSDGNLEYIGRIDSQVKIRGYRIELGEIEVVLEQHPYITQAVVMVREDEPGVKRLTAYIVADSSAVNTADLRLFLKARLPEYMIPADFVLLEELPLTPNGKVDHKVLPKPEGLTFDTETFVAPRNLFEEMVAQIWSDVLKVKQVGAFDDFFHLGGHSLLATQVISRANETFRISIPLRTIFEYPKLSDWAAQIQKLQSIEQLPPIEKADRNQPLRLSFAQQRLWVLDQLLYNTPLYTMSFAVRVQGSLDVEALEKCLNEIVRRQEVLRTIFAKYEGEAIQQIQEPRYMPLPLFNLTTQDKNTADEELMRLIQEELERPFDLTKGPLIRFSLVALGEQEHVLLLTMHHIVSDGWSLGILMKELTELYKAYTCGTEPNLPELQIQYADYALHQRNWLQGEVLERQLAYWKKQLSGSPPVLQLPTDKPRPPVQSYRGACEVFKIPNKLTTELKALGHRHGATLFMTLLAAFQALLCRYTGQEDIPVGTPVAGRSRQETEGLIGFFVNTLVLRTDLSGNPTFVELMRRVREVALGAYMHQDVPFELLVEQMVTERSMSHSPLFQVMFALQNTPTTKWEIPNLELSPVGFKTKTSKFDLTLDISETDEGLLCWFEYSTDLFEAETIRRMARHFHNFLEEVVKEPEQPIREVNILDQEERDQLLHEWNRTEMPYGVDETMITQFERQAACQPDAVAVIFEDQSLTYGELNAKANQLARYLQAKGVGRETLVGIKVERSLDMIVGLLGILKAGGAYLPLDPNYPSERVAYILEDAQAPFLLTQAHLLDRLPKSQSEAICLDTDWDAIGKHSIENLPTTAGPEDLAYVIYTSGSTGHPKGVAIRHRNAVALIAWSLSEFSREQLKGVLASTSLCFDLSVFEIFVTLSAGGSVILAENALHLPYLPARNLVTLVNTVPSAIQELLAMNGIPESVRTVNLAGEPLRRHLVDQLYELGHVDKVYNLYGPSEDTTYSTYALVPRDSDRSPTIGRPIANTQLYVLDGYMQPVPIGVTGELYIGGDGLACKYLNRPELTAEKFVPNPFTNGQDRLYRTGDLVRYLPNAELEYLGRLDHQVKIRGFRIELGEIETCLVTVPSVREAVVHVREDVPGDKRLVAYVVPAAENVTPESLTEALHRKLPNYMVPSIFVLLESLPLTPNGKVDRKALPAPDLALMKADDRIRPRTPLEGLVAEVFARVLNVEEVGIHDNFFELGGHSLLATQVVSRLSNSLGISVSLRTLFESPTVAGLAEELQNADEEPAVLESVVSRSYANVKEISLSFSQQRLWILNQLLPDGSIYNIPCMIRLKGKLNLQALESSLNVILERHNILRTTFEEVEGVPVQKVVDPSWTPLEITDIPEPFEKTVDRLAEEEASHVFDLTQGPLVRFRLLRRHEGESVLLFNMHHIVSDGWSLGILMKELTELYKAYTCGTEPNLPELQIQYADYALHQRNWLQGEVLERQLAYWKKQLSGSPPVLQLPTDKPRPPVQSYRGACEVFKIPNKLTTELKALGHRHGATLFMTLLAAFQALLCRYTGQEDIPVGTPVAGRSRQETEGLIGFFVNTLVLRTDLSGNPTFVELMRRVREVALGAYMHQDVPFELLVEQMVTERSMSHSPLFQVMFALQNTPTTKWEIPNLELSPVGFKTKTSKFDLTLDISETDEGLLCWFEYSTDLFEAETIRRMARHFHNFLEEVVKEPEQPIREVNILDQEERDQLLHEWNRTEMPYGVDETMITQFERQAACQPDAVAVIFEDQSLTYGELNAKANQLARYLQAKGVGRETLVGIKVERSLDMIVGLLGILKAGGAYLPLDPNYPSERVAYILEDAQAPFLLTQAHLLDRLPKSQSEAICLDTDWDAIGKHSIENLPTTAGPEDLAYVIYTSGSTGHPKGVAIRHRNAVALIAWSLSEFSREQLKGVLASTSLCFDLSVFEIFVTLSAGGSVILAENALHLPYLPARNLVTLVNTVPSAIQELLAMNGIPESVRTVNLAGEPLRRHLVDQLYELGHVDKVYNLYGPSEDTTYSTYALVPRDSDRSPTIGRPIANTQLYVLDGYMQPVPIGVTGELYIGGDGLACKYLNRPELTAEKFVPNPFTNGQDRLYRTGDLVRYLPNAELEYLGRLDHQVKIRGFRIELGEIETCLVTVPSVREAVVHVREDVPGDKRLVAYVVPAAENVTPESLTEALHRKLPNYMVPSIFVLLESLPLTPNGKVDRKALPAPERLEAGGAYVAPRDVLEHQLVQIWEDLFGLSPIGIRDNFFNLGGHSLQAVRMISQIEKKMGQSLPLAVLFQAETIEQLAVALRNKTSQKRPAQLVEIQKGTKVPLFLMHPIGGNVFCYGDLAREMGCDQPVYALQAAGLQGETEPLTTIEEMAKRYLDEIRMVQKQEPYRLGGWSMGGLIAYEMAFQLVQQGESVMQLILFDTKLPDPAHRSLTEEELEAWFIQDLAAIAGRDLPASLSKMREEINRLDAAQRRQTWLVQLRKAGLLPPDLTAEGVGHLLRVFKANAYAMATYNPKPLDGLQPILVSTTAVDDNLQHWRRLATGLKVYHAMADHYSLMKKPLIGYILELLQMK</sequence>
<keyword evidence="6" id="KW-0677">Repeat</keyword>
<dbReference type="Gene3D" id="1.10.1200.10">
    <property type="entry name" value="ACP-like"/>
    <property type="match status" value="4"/>
</dbReference>
<dbReference type="RefSeq" id="WP_271140848.1">
    <property type="nucleotide sequence ID" value="NZ_JAPYYP010000035.1"/>
</dbReference>
<dbReference type="InterPro" id="IPR029058">
    <property type="entry name" value="AB_hydrolase_fold"/>
</dbReference>
<dbReference type="PROSITE" id="PS00455">
    <property type="entry name" value="AMP_BINDING"/>
    <property type="match status" value="5"/>
</dbReference>
<dbReference type="NCBIfam" id="TIGR01733">
    <property type="entry name" value="AA-adenyl-dom"/>
    <property type="match status" value="5"/>
</dbReference>
<dbReference type="InterPro" id="IPR006162">
    <property type="entry name" value="Ppantetheine_attach_site"/>
</dbReference>
<accession>A0A9X3TV99</accession>
<dbReference type="InterPro" id="IPR020845">
    <property type="entry name" value="AMP-binding_CS"/>
</dbReference>
<dbReference type="PROSITE" id="PS00012">
    <property type="entry name" value="PHOSPHOPANTETHEINE"/>
    <property type="match status" value="3"/>
</dbReference>
<dbReference type="Gene3D" id="3.30.559.10">
    <property type="entry name" value="Chloramphenicol acetyltransferase-like domain"/>
    <property type="match status" value="5"/>
</dbReference>
<dbReference type="SUPFAM" id="SSF52777">
    <property type="entry name" value="CoA-dependent acyltransferases"/>
    <property type="match status" value="10"/>
</dbReference>
<dbReference type="GO" id="GO:0031177">
    <property type="term" value="F:phosphopantetheine binding"/>
    <property type="evidence" value="ECO:0007669"/>
    <property type="project" value="InterPro"/>
</dbReference>
<dbReference type="SUPFAM" id="SSF53474">
    <property type="entry name" value="alpha/beta-Hydrolases"/>
    <property type="match status" value="1"/>
</dbReference>
<dbReference type="PROSITE" id="PS50075">
    <property type="entry name" value="CARRIER"/>
    <property type="match status" value="5"/>
</dbReference>
<dbReference type="FunFam" id="3.30.559.10:FF:000012">
    <property type="entry name" value="Non-ribosomal peptide synthetase"/>
    <property type="match status" value="4"/>
</dbReference>
<dbReference type="InterPro" id="IPR010071">
    <property type="entry name" value="AA_adenyl_dom"/>
</dbReference>
<keyword evidence="7" id="KW-0045">Antibiotic biosynthesis</keyword>
<dbReference type="CDD" id="cd05930">
    <property type="entry name" value="A_NRPS"/>
    <property type="match status" value="3"/>
</dbReference>
<dbReference type="FunFam" id="3.40.50.980:FF:000001">
    <property type="entry name" value="Non-ribosomal peptide synthetase"/>
    <property type="match status" value="5"/>
</dbReference>
<feature type="domain" description="Carrier" evidence="9">
    <location>
        <begin position="4194"/>
        <end position="4269"/>
    </location>
</feature>
<dbReference type="FunFam" id="2.30.38.10:FF:000001">
    <property type="entry name" value="Non-ribosomal peptide synthetase PvdI"/>
    <property type="match status" value="5"/>
</dbReference>
<evidence type="ECO:0000256" key="4">
    <source>
        <dbReference type="ARBA" id="ARBA00022553"/>
    </source>
</evidence>
<comment type="cofactor">
    <cofactor evidence="1">
        <name>pantetheine 4'-phosphate</name>
        <dbReference type="ChEBI" id="CHEBI:47942"/>
    </cofactor>
</comment>
<dbReference type="InterPro" id="IPR025110">
    <property type="entry name" value="AMP-bd_C"/>
</dbReference>
<dbReference type="FunFam" id="1.10.1200.10:FF:000005">
    <property type="entry name" value="Nonribosomal peptide synthetase 1"/>
    <property type="match status" value="5"/>
</dbReference>
<dbReference type="SMART" id="SM00823">
    <property type="entry name" value="PKS_PP"/>
    <property type="match status" value="5"/>
</dbReference>
<dbReference type="PANTHER" id="PTHR45527">
    <property type="entry name" value="NONRIBOSOMAL PEPTIDE SYNTHETASE"/>
    <property type="match status" value="1"/>
</dbReference>
<dbReference type="FunFam" id="3.30.300.30:FF:000010">
    <property type="entry name" value="Enterobactin synthetase component F"/>
    <property type="match status" value="5"/>
</dbReference>
<feature type="domain" description="Carrier" evidence="9">
    <location>
        <begin position="3144"/>
        <end position="3219"/>
    </location>
</feature>
<dbReference type="Pfam" id="PF00975">
    <property type="entry name" value="Thioesterase"/>
    <property type="match status" value="1"/>
</dbReference>
<dbReference type="InterPro" id="IPR045851">
    <property type="entry name" value="AMP-bd_C_sf"/>
</dbReference>
<evidence type="ECO:0000256" key="2">
    <source>
        <dbReference type="ARBA" id="ARBA00006432"/>
    </source>
</evidence>
<dbReference type="GO" id="GO:0005829">
    <property type="term" value="C:cytosol"/>
    <property type="evidence" value="ECO:0007669"/>
    <property type="project" value="TreeGrafter"/>
</dbReference>
<dbReference type="InterPro" id="IPR023213">
    <property type="entry name" value="CAT-like_dom_sf"/>
</dbReference>
<dbReference type="Pfam" id="PF00550">
    <property type="entry name" value="PP-binding"/>
    <property type="match status" value="5"/>
</dbReference>
<dbReference type="InterPro" id="IPR001242">
    <property type="entry name" value="Condensation_dom"/>
</dbReference>
<feature type="domain" description="Carrier" evidence="9">
    <location>
        <begin position="1016"/>
        <end position="1091"/>
    </location>
</feature>
<dbReference type="FunFam" id="3.40.50.12780:FF:000012">
    <property type="entry name" value="Non-ribosomal peptide synthetase"/>
    <property type="match status" value="5"/>
</dbReference>
<dbReference type="GO" id="GO:0044550">
    <property type="term" value="P:secondary metabolite biosynthetic process"/>
    <property type="evidence" value="ECO:0007669"/>
    <property type="project" value="UniProtKB-ARBA"/>
</dbReference>
<evidence type="ECO:0000313" key="11">
    <source>
        <dbReference type="Proteomes" id="UP001151071"/>
    </source>
</evidence>
<dbReference type="Pfam" id="PF00668">
    <property type="entry name" value="Condensation"/>
    <property type="match status" value="5"/>
</dbReference>
<dbReference type="NCBIfam" id="NF004282">
    <property type="entry name" value="PRK05691.1"/>
    <property type="match status" value="6"/>
</dbReference>
<dbReference type="InterPro" id="IPR009081">
    <property type="entry name" value="PP-bd_ACP"/>
</dbReference>
<name>A0A9X3TV99_9BACL</name>
<evidence type="ECO:0000256" key="5">
    <source>
        <dbReference type="ARBA" id="ARBA00022598"/>
    </source>
</evidence>
<dbReference type="Gene3D" id="3.40.50.980">
    <property type="match status" value="10"/>
</dbReference>
<protein>
    <submittedName>
        <fullName evidence="10">Non-ribosomal peptide synthase/polyketide synthase</fullName>
    </submittedName>
</protein>
<evidence type="ECO:0000256" key="8">
    <source>
        <dbReference type="ARBA" id="ARBA00023268"/>
    </source>
</evidence>
<dbReference type="Gene3D" id="3.30.300.30">
    <property type="match status" value="5"/>
</dbReference>
<dbReference type="SUPFAM" id="SSF47336">
    <property type="entry name" value="ACP-like"/>
    <property type="match status" value="5"/>
</dbReference>